<dbReference type="PANTHER" id="PTHR43003:SF5">
    <property type="entry name" value="DNA-3-METHYLADENINE GLYCOSYLASE"/>
    <property type="match status" value="1"/>
</dbReference>
<sequence>MVTTRRRAATTAKQEGDLSTSATQSKPENVPVMPVARQASAQQALSSVKEDQQEKMSSASSTQGDQARAFEVIHQLLQDAAITTTMTKAGWCLRQGMIHITTVDNGRLFNLVQEQGPPSFYHSLQTSCRHEPTDNIKAPDTCFQSLCRIIAGQQLAGKAAQSIWKRLLETVQHNLTPSTVLQKAAGGRDLEDRLQKPAGLSRAKARSVLDLAQRFEQQELSEDLLLDPNKTEDEIRQALLKVKGLGPWSCDMFIMFHLEKPNVFPFGDLGVRKGVAKVFEIKNGKGKHGSLCQKKDLDRCLKSVEPYHPYQSLMTYYMWRAADIKDVYGDDSSKNKSTASSKEAANNNEEEFASATTEETPAVSRKRKARTVTP</sequence>
<feature type="compositionally biased region" description="Polar residues" evidence="3">
    <location>
        <begin position="55"/>
        <end position="64"/>
    </location>
</feature>
<dbReference type="InterPro" id="IPR051912">
    <property type="entry name" value="Alkylbase_DNA_Glycosylase/TA"/>
</dbReference>
<dbReference type="GO" id="GO:0032993">
    <property type="term" value="C:protein-DNA complex"/>
    <property type="evidence" value="ECO:0007669"/>
    <property type="project" value="TreeGrafter"/>
</dbReference>
<feature type="compositionally biased region" description="Polar residues" evidence="3">
    <location>
        <begin position="17"/>
        <end position="27"/>
    </location>
</feature>
<dbReference type="GO" id="GO:0006307">
    <property type="term" value="P:DNA alkylation repair"/>
    <property type="evidence" value="ECO:0007669"/>
    <property type="project" value="TreeGrafter"/>
</dbReference>
<reference evidence="5" key="1">
    <citation type="submission" date="2020-06" db="EMBL/GenBank/DDBJ databases">
        <authorList>
            <consortium name="Plant Systems Biology data submission"/>
        </authorList>
    </citation>
    <scope>NUCLEOTIDE SEQUENCE</scope>
    <source>
        <strain evidence="5">D6</strain>
    </source>
</reference>
<keyword evidence="6" id="KW-1185">Reference proteome</keyword>
<evidence type="ECO:0000313" key="6">
    <source>
        <dbReference type="Proteomes" id="UP001153069"/>
    </source>
</evidence>
<dbReference type="OrthoDB" id="415889at2759"/>
<dbReference type="Proteomes" id="UP001153069">
    <property type="component" value="Unassembled WGS sequence"/>
</dbReference>
<comment type="caution">
    <text evidence="5">The sequence shown here is derived from an EMBL/GenBank/DDBJ whole genome shotgun (WGS) entry which is preliminary data.</text>
</comment>
<dbReference type="AlphaFoldDB" id="A0A9N8HJW7"/>
<dbReference type="CDD" id="cd00056">
    <property type="entry name" value="ENDO3c"/>
    <property type="match status" value="1"/>
</dbReference>
<feature type="region of interest" description="Disordered" evidence="3">
    <location>
        <begin position="1"/>
        <end position="64"/>
    </location>
</feature>
<dbReference type="Gene3D" id="1.10.340.30">
    <property type="entry name" value="Hypothetical protein, domain 2"/>
    <property type="match status" value="1"/>
</dbReference>
<feature type="compositionally biased region" description="Low complexity" evidence="3">
    <location>
        <begin position="38"/>
        <end position="47"/>
    </location>
</feature>
<proteinExistence type="predicted"/>
<dbReference type="EMBL" id="CAICTM010000690">
    <property type="protein sequence ID" value="CAB9515050.1"/>
    <property type="molecule type" value="Genomic_DNA"/>
</dbReference>
<dbReference type="Pfam" id="PF00730">
    <property type="entry name" value="HhH-GPD"/>
    <property type="match status" value="1"/>
</dbReference>
<dbReference type="GO" id="GO:0008725">
    <property type="term" value="F:DNA-3-methyladenine glycosylase activity"/>
    <property type="evidence" value="ECO:0007669"/>
    <property type="project" value="TreeGrafter"/>
</dbReference>
<name>A0A9N8HJW7_9STRA</name>
<keyword evidence="2" id="KW-0234">DNA repair</keyword>
<evidence type="ECO:0000256" key="3">
    <source>
        <dbReference type="SAM" id="MobiDB-lite"/>
    </source>
</evidence>
<dbReference type="InterPro" id="IPR003265">
    <property type="entry name" value="HhH-GPD_domain"/>
</dbReference>
<dbReference type="Gene3D" id="1.10.1670.40">
    <property type="match status" value="1"/>
</dbReference>
<dbReference type="PANTHER" id="PTHR43003">
    <property type="entry name" value="DNA-3-METHYLADENINE GLYCOSYLASE"/>
    <property type="match status" value="1"/>
</dbReference>
<evidence type="ECO:0000259" key="4">
    <source>
        <dbReference type="SMART" id="SM00478"/>
    </source>
</evidence>
<accession>A0A9N8HJW7</accession>
<feature type="region of interest" description="Disordered" evidence="3">
    <location>
        <begin position="330"/>
        <end position="374"/>
    </location>
</feature>
<dbReference type="SMART" id="SM00478">
    <property type="entry name" value="ENDO3c"/>
    <property type="match status" value="1"/>
</dbReference>
<feature type="compositionally biased region" description="Basic residues" evidence="3">
    <location>
        <begin position="364"/>
        <end position="374"/>
    </location>
</feature>
<protein>
    <submittedName>
        <fullName evidence="5">DNA-3-methyladenine glycosylase</fullName>
    </submittedName>
</protein>
<organism evidence="5 6">
    <name type="scientific">Seminavis robusta</name>
    <dbReference type="NCBI Taxonomy" id="568900"/>
    <lineage>
        <taxon>Eukaryota</taxon>
        <taxon>Sar</taxon>
        <taxon>Stramenopiles</taxon>
        <taxon>Ochrophyta</taxon>
        <taxon>Bacillariophyta</taxon>
        <taxon>Bacillariophyceae</taxon>
        <taxon>Bacillariophycidae</taxon>
        <taxon>Naviculales</taxon>
        <taxon>Naviculaceae</taxon>
        <taxon>Seminavis</taxon>
    </lineage>
</organism>
<evidence type="ECO:0000256" key="1">
    <source>
        <dbReference type="ARBA" id="ARBA00022763"/>
    </source>
</evidence>
<evidence type="ECO:0000256" key="2">
    <source>
        <dbReference type="ARBA" id="ARBA00023204"/>
    </source>
</evidence>
<feature type="compositionally biased region" description="Low complexity" evidence="3">
    <location>
        <begin position="335"/>
        <end position="362"/>
    </location>
</feature>
<gene>
    <name evidence="5" type="ORF">SEMRO_691_G187940.1</name>
</gene>
<dbReference type="SUPFAM" id="SSF48150">
    <property type="entry name" value="DNA-glycosylase"/>
    <property type="match status" value="1"/>
</dbReference>
<dbReference type="InterPro" id="IPR011257">
    <property type="entry name" value="DNA_glycosylase"/>
</dbReference>
<evidence type="ECO:0000313" key="5">
    <source>
        <dbReference type="EMBL" id="CAB9515050.1"/>
    </source>
</evidence>
<keyword evidence="1" id="KW-0227">DNA damage</keyword>
<dbReference type="GO" id="GO:0043916">
    <property type="term" value="F:DNA-7-methylguanine glycosylase activity"/>
    <property type="evidence" value="ECO:0007669"/>
    <property type="project" value="TreeGrafter"/>
</dbReference>
<dbReference type="GO" id="GO:0032131">
    <property type="term" value="F:alkylated DNA binding"/>
    <property type="evidence" value="ECO:0007669"/>
    <property type="project" value="TreeGrafter"/>
</dbReference>
<dbReference type="GO" id="GO:0006285">
    <property type="term" value="P:base-excision repair, AP site formation"/>
    <property type="evidence" value="ECO:0007669"/>
    <property type="project" value="TreeGrafter"/>
</dbReference>
<feature type="domain" description="HhH-GPD" evidence="4">
    <location>
        <begin position="151"/>
        <end position="319"/>
    </location>
</feature>